<dbReference type="SMART" id="SM00737">
    <property type="entry name" value="ML"/>
    <property type="match status" value="1"/>
</dbReference>
<dbReference type="OrthoDB" id="6576058at2759"/>
<dbReference type="AlphaFoldDB" id="A0A4C1V6Q1"/>
<dbReference type="STRING" id="151549.A0A4C1V6Q1"/>
<comment type="similarity">
    <text evidence="2">Belongs to the NPC2 family.</text>
</comment>
<protein>
    <submittedName>
        <fullName evidence="5">MD-2-related lipid-recognition protein</fullName>
    </submittedName>
</protein>
<keyword evidence="3" id="KW-0964">Secreted</keyword>
<dbReference type="Pfam" id="PF02221">
    <property type="entry name" value="E1_DerP2_DerF2"/>
    <property type="match status" value="1"/>
</dbReference>
<organism evidence="5 6">
    <name type="scientific">Eumeta variegata</name>
    <name type="common">Bagworm moth</name>
    <name type="synonym">Eumeta japonica</name>
    <dbReference type="NCBI Taxonomy" id="151549"/>
    <lineage>
        <taxon>Eukaryota</taxon>
        <taxon>Metazoa</taxon>
        <taxon>Ecdysozoa</taxon>
        <taxon>Arthropoda</taxon>
        <taxon>Hexapoda</taxon>
        <taxon>Insecta</taxon>
        <taxon>Pterygota</taxon>
        <taxon>Neoptera</taxon>
        <taxon>Endopterygota</taxon>
        <taxon>Lepidoptera</taxon>
        <taxon>Glossata</taxon>
        <taxon>Ditrysia</taxon>
        <taxon>Tineoidea</taxon>
        <taxon>Psychidae</taxon>
        <taxon>Oiketicinae</taxon>
        <taxon>Eumeta</taxon>
    </lineage>
</organism>
<dbReference type="FunFam" id="2.60.40.770:FF:000001">
    <property type="entry name" value="NPC intracellular cholesterol transporter 2"/>
    <property type="match status" value="1"/>
</dbReference>
<feature type="domain" description="MD-2-related lipid-recognition" evidence="4">
    <location>
        <begin position="82"/>
        <end position="206"/>
    </location>
</feature>
<reference evidence="5 6" key="1">
    <citation type="journal article" date="2019" name="Commun. Biol.">
        <title>The bagworm genome reveals a unique fibroin gene that provides high tensile strength.</title>
        <authorList>
            <person name="Kono N."/>
            <person name="Nakamura H."/>
            <person name="Ohtoshi R."/>
            <person name="Tomita M."/>
            <person name="Numata K."/>
            <person name="Arakawa K."/>
        </authorList>
    </citation>
    <scope>NUCLEOTIDE SEQUENCE [LARGE SCALE GENOMIC DNA]</scope>
</reference>
<dbReference type="InterPro" id="IPR003172">
    <property type="entry name" value="ML_dom"/>
</dbReference>
<comment type="subcellular location">
    <subcellularLocation>
        <location evidence="1">Secreted</location>
    </subcellularLocation>
</comment>
<dbReference type="SUPFAM" id="SSF81296">
    <property type="entry name" value="E set domains"/>
    <property type="match status" value="1"/>
</dbReference>
<name>A0A4C1V6Q1_EUMVA</name>
<evidence type="ECO:0000256" key="3">
    <source>
        <dbReference type="ARBA" id="ARBA00022525"/>
    </source>
</evidence>
<accession>A0A4C1V6Q1</accession>
<evidence type="ECO:0000256" key="2">
    <source>
        <dbReference type="ARBA" id="ARBA00006370"/>
    </source>
</evidence>
<dbReference type="InterPro" id="IPR014756">
    <property type="entry name" value="Ig_E-set"/>
</dbReference>
<evidence type="ECO:0000256" key="1">
    <source>
        <dbReference type="ARBA" id="ARBA00004613"/>
    </source>
</evidence>
<dbReference type="EMBL" id="BGZK01000281">
    <property type="protein sequence ID" value="GBP33937.1"/>
    <property type="molecule type" value="Genomic_DNA"/>
</dbReference>
<comment type="caution">
    <text evidence="5">The sequence shown here is derived from an EMBL/GenBank/DDBJ whole genome shotgun (WGS) entry which is preliminary data.</text>
</comment>
<keyword evidence="6" id="KW-1185">Reference proteome</keyword>
<dbReference type="Gene3D" id="2.60.40.770">
    <property type="match status" value="1"/>
</dbReference>
<evidence type="ECO:0000313" key="5">
    <source>
        <dbReference type="EMBL" id="GBP33937.1"/>
    </source>
</evidence>
<dbReference type="Proteomes" id="UP000299102">
    <property type="component" value="Unassembled WGS sequence"/>
</dbReference>
<evidence type="ECO:0000259" key="4">
    <source>
        <dbReference type="SMART" id="SM00737"/>
    </source>
</evidence>
<gene>
    <name evidence="5" type="ORF">EVAR_23284_1</name>
</gene>
<sequence>MGRLVRPNHTLTEYRRELAASAVMFRPTNESSERGPGIRAVVGDTAAFASIVKPPAAMGRFWVAAATLLTAIALVASELVNFSGCPGVSDECTVTNVWIDPCRENPNPCRLKKGRDASIVFDFVPKFTAQRLKTEAYWANGAMEPKFTDLDPDGCKCTACPTRPDAGATFNYTLHIGKKLPSVKQRILGKGSDGLLPRLTTISLRHPSSPLPPPSDSDFSEVEIADSHIHQGARSVKTTNTTSLSGPLSCNGQRATKTFLRQPQTTTDRLACQKEIILCLCWWSCGHLLYGQGQADRKKGHYNIRWAS</sequence>
<proteinExistence type="inferred from homology"/>
<evidence type="ECO:0000313" key="6">
    <source>
        <dbReference type="Proteomes" id="UP000299102"/>
    </source>
</evidence>
<dbReference type="GO" id="GO:0005576">
    <property type="term" value="C:extracellular region"/>
    <property type="evidence" value="ECO:0007669"/>
    <property type="project" value="UniProtKB-SubCell"/>
</dbReference>